<evidence type="ECO:0000259" key="1">
    <source>
        <dbReference type="PROSITE" id="PS51186"/>
    </source>
</evidence>
<dbReference type="GO" id="GO:0008999">
    <property type="term" value="F:protein-N-terminal-alanine acetyltransferase activity"/>
    <property type="evidence" value="ECO:0007669"/>
    <property type="project" value="TreeGrafter"/>
</dbReference>
<dbReference type="PANTHER" id="PTHR43792">
    <property type="entry name" value="GNAT FAMILY, PUTATIVE (AFU_ORTHOLOGUE AFUA_3G00765)-RELATED-RELATED"/>
    <property type="match status" value="1"/>
</dbReference>
<dbReference type="PROSITE" id="PS51186">
    <property type="entry name" value="GNAT"/>
    <property type="match status" value="1"/>
</dbReference>
<sequence length="187" mass="22046">MEQIPVFHMKNNHTMRGVRLEDASKLFPFMSDKENMKFITPHPVQTIAEMEGNLIERLEGFYQQKEIPWVIENDAKEVIGIFRFHKLNFWHKKTEMGAILHPDFQRSGVMTEVFRTVLPYGFEKLGLNRIVGDIFAENEGSRQLLKKFGFREEGVLRATDYDGHNFHDTVVFSMLKQEYDQLKQTFD</sequence>
<dbReference type="CDD" id="cd04301">
    <property type="entry name" value="NAT_SF"/>
    <property type="match status" value="1"/>
</dbReference>
<dbReference type="Gene3D" id="3.40.630.30">
    <property type="match status" value="1"/>
</dbReference>
<keyword evidence="2" id="KW-0808">Transferase</keyword>
<dbReference type="RefSeq" id="WP_075038386.1">
    <property type="nucleotide sequence ID" value="NZ_FOSB01000022.1"/>
</dbReference>
<dbReference type="InterPro" id="IPR016181">
    <property type="entry name" value="Acyl_CoA_acyltransferase"/>
</dbReference>
<accession>A0A1I4AWJ4</accession>
<dbReference type="Pfam" id="PF13302">
    <property type="entry name" value="Acetyltransf_3"/>
    <property type="match status" value="1"/>
</dbReference>
<dbReference type="GO" id="GO:0005737">
    <property type="term" value="C:cytoplasm"/>
    <property type="evidence" value="ECO:0007669"/>
    <property type="project" value="TreeGrafter"/>
</dbReference>
<protein>
    <submittedName>
        <fullName evidence="2">Ribosomal-protein-alanine N-acetyltransferase</fullName>
    </submittedName>
</protein>
<evidence type="ECO:0000313" key="3">
    <source>
        <dbReference type="Proteomes" id="UP000183557"/>
    </source>
</evidence>
<name>A0A1I4AWJ4_HALDA</name>
<dbReference type="AlphaFoldDB" id="A0A1I4AWJ4"/>
<dbReference type="EMBL" id="FOSB01000022">
    <property type="protein sequence ID" value="SFK60663.1"/>
    <property type="molecule type" value="Genomic_DNA"/>
</dbReference>
<proteinExistence type="predicted"/>
<dbReference type="Proteomes" id="UP000183557">
    <property type="component" value="Unassembled WGS sequence"/>
</dbReference>
<dbReference type="PANTHER" id="PTHR43792:SF9">
    <property type="entry name" value="RIBOSOMAL-PROTEIN-ALANINE ACETYLTRANSFERASE"/>
    <property type="match status" value="1"/>
</dbReference>
<dbReference type="InterPro" id="IPR051531">
    <property type="entry name" value="N-acetyltransferase"/>
</dbReference>
<gene>
    <name evidence="2" type="ORF">SAMN04487936_12214</name>
</gene>
<organism evidence="2 3">
    <name type="scientific">Halobacillus dabanensis</name>
    <dbReference type="NCBI Taxonomy" id="240302"/>
    <lineage>
        <taxon>Bacteria</taxon>
        <taxon>Bacillati</taxon>
        <taxon>Bacillota</taxon>
        <taxon>Bacilli</taxon>
        <taxon>Bacillales</taxon>
        <taxon>Bacillaceae</taxon>
        <taxon>Halobacillus</taxon>
    </lineage>
</organism>
<evidence type="ECO:0000313" key="2">
    <source>
        <dbReference type="EMBL" id="SFK60663.1"/>
    </source>
</evidence>
<dbReference type="InterPro" id="IPR000182">
    <property type="entry name" value="GNAT_dom"/>
</dbReference>
<feature type="domain" description="N-acetyltransferase" evidence="1">
    <location>
        <begin position="18"/>
        <end position="177"/>
    </location>
</feature>
<reference evidence="3" key="1">
    <citation type="submission" date="2016-10" db="EMBL/GenBank/DDBJ databases">
        <authorList>
            <person name="Varghese N."/>
            <person name="Submissions S."/>
        </authorList>
    </citation>
    <scope>NUCLEOTIDE SEQUENCE [LARGE SCALE GENOMIC DNA]</scope>
    <source>
        <strain evidence="3">CGMCC 1.3704</strain>
    </source>
</reference>
<dbReference type="SUPFAM" id="SSF55729">
    <property type="entry name" value="Acyl-CoA N-acyltransferases (Nat)"/>
    <property type="match status" value="1"/>
</dbReference>
<dbReference type="OrthoDB" id="9785602at2"/>
<keyword evidence="3" id="KW-1185">Reference proteome</keyword>